<evidence type="ECO:0000256" key="2">
    <source>
        <dbReference type="SAM" id="Phobius"/>
    </source>
</evidence>
<keyword evidence="6" id="KW-1185">Reference proteome</keyword>
<organism evidence="5 6">
    <name type="scientific">Desmophyllum pertusum</name>
    <dbReference type="NCBI Taxonomy" id="174260"/>
    <lineage>
        <taxon>Eukaryota</taxon>
        <taxon>Metazoa</taxon>
        <taxon>Cnidaria</taxon>
        <taxon>Anthozoa</taxon>
        <taxon>Hexacorallia</taxon>
        <taxon>Scleractinia</taxon>
        <taxon>Caryophylliina</taxon>
        <taxon>Caryophylliidae</taxon>
        <taxon>Desmophyllum</taxon>
    </lineage>
</organism>
<comment type="caution">
    <text evidence="5">The sequence shown here is derived from an EMBL/GenBank/DDBJ whole genome shotgun (WGS) entry which is preliminary data.</text>
</comment>
<keyword evidence="2" id="KW-1133">Transmembrane helix</keyword>
<keyword evidence="1" id="KW-0143">Chaperone</keyword>
<evidence type="ECO:0000313" key="6">
    <source>
        <dbReference type="Proteomes" id="UP001163046"/>
    </source>
</evidence>
<evidence type="ECO:0000259" key="4">
    <source>
        <dbReference type="Pfam" id="PF22774"/>
    </source>
</evidence>
<dbReference type="InterPro" id="IPR055225">
    <property type="entry name" value="DNAJC11-like_beta-barrel"/>
</dbReference>
<feature type="domain" description="DnaJ-like protein C11 C-terminal" evidence="3">
    <location>
        <begin position="209"/>
        <end position="252"/>
    </location>
</feature>
<dbReference type="Proteomes" id="UP001163046">
    <property type="component" value="Unassembled WGS sequence"/>
</dbReference>
<dbReference type="GO" id="GO:0042407">
    <property type="term" value="P:cristae formation"/>
    <property type="evidence" value="ECO:0007669"/>
    <property type="project" value="TreeGrafter"/>
</dbReference>
<accession>A0A9X0DB01</accession>
<name>A0A9X0DB01_9CNID</name>
<dbReference type="InterPro" id="IPR052243">
    <property type="entry name" value="Mito_inner_membrane_organizer"/>
</dbReference>
<dbReference type="PANTHER" id="PTHR44157:SF1">
    <property type="entry name" value="DNAJ HOMOLOG SUBFAMILY C MEMBER 11"/>
    <property type="match status" value="1"/>
</dbReference>
<feature type="transmembrane region" description="Helical" evidence="2">
    <location>
        <begin position="172"/>
        <end position="193"/>
    </location>
</feature>
<gene>
    <name evidence="5" type="primary">DNAJC11_2</name>
    <name evidence="5" type="ORF">OS493_006316</name>
</gene>
<dbReference type="AlphaFoldDB" id="A0A9X0DB01"/>
<reference evidence="5" key="1">
    <citation type="submission" date="2023-01" db="EMBL/GenBank/DDBJ databases">
        <title>Genome assembly of the deep-sea coral Lophelia pertusa.</title>
        <authorList>
            <person name="Herrera S."/>
            <person name="Cordes E."/>
        </authorList>
    </citation>
    <scope>NUCLEOTIDE SEQUENCE</scope>
    <source>
        <strain evidence="5">USNM1676648</strain>
        <tissue evidence="5">Polyp</tissue>
    </source>
</reference>
<feature type="domain" description="DNAJC11-like beta-barrel" evidence="4">
    <location>
        <begin position="83"/>
        <end position="158"/>
    </location>
</feature>
<keyword evidence="2" id="KW-0812">Transmembrane</keyword>
<dbReference type="OrthoDB" id="18010at2759"/>
<dbReference type="EMBL" id="MU825398">
    <property type="protein sequence ID" value="KAJ7393345.1"/>
    <property type="molecule type" value="Genomic_DNA"/>
</dbReference>
<evidence type="ECO:0000313" key="5">
    <source>
        <dbReference type="EMBL" id="KAJ7393345.1"/>
    </source>
</evidence>
<dbReference type="InterPro" id="IPR024586">
    <property type="entry name" value="DnaJ-like_C11_C"/>
</dbReference>
<proteinExistence type="predicted"/>
<protein>
    <submittedName>
        <fullName evidence="5">DnaJ (Hsp40), sub C, member 11</fullName>
    </submittedName>
</protein>
<dbReference type="Pfam" id="PF11875">
    <property type="entry name" value="DnaJ-like_C11_C"/>
    <property type="match status" value="2"/>
</dbReference>
<dbReference type="GO" id="GO:0005739">
    <property type="term" value="C:mitochondrion"/>
    <property type="evidence" value="ECO:0007669"/>
    <property type="project" value="GOC"/>
</dbReference>
<dbReference type="Pfam" id="PF22774">
    <property type="entry name" value="DNAJC11_beta-barrel"/>
    <property type="match status" value="1"/>
</dbReference>
<feature type="domain" description="DnaJ-like protein C11 C-terminal" evidence="3">
    <location>
        <begin position="263"/>
        <end position="307"/>
    </location>
</feature>
<evidence type="ECO:0000256" key="1">
    <source>
        <dbReference type="ARBA" id="ARBA00023186"/>
    </source>
</evidence>
<keyword evidence="2" id="KW-0472">Membrane</keyword>
<dbReference type="PANTHER" id="PTHR44157">
    <property type="entry name" value="DNAJ HOMOLOG SUBFAMILY C MEMBER 11"/>
    <property type="match status" value="1"/>
</dbReference>
<sequence>MIVREASLRSKCIGYIIEFKDLAIFEAGNGPTLTLRAFTNLTQRSYVIGGIALRSEDNTLSAGLNCMIARQLDRHTIGKALITIQLGIPNSFALASYTRKLEKNTKLKGSVKTGTFGSLVEYGCERQISEHSKLAATMCIGMPVGVLVKIKLTRASQVYNFPINLSEEIHPAAIFYGTVVPVAVFWVVKVLIVNPFLKMEKEMESEANKVKYAKQMAEKKRDAENSIRLMQETCERILEYETSRNGLVIVNAGMDTWYPWVKESSKSNLSGFYDPCPEEEKMLRIRYLFRDAVHEVTFGDQEHVRIPKQSHKIHSS</sequence>
<evidence type="ECO:0000259" key="3">
    <source>
        <dbReference type="Pfam" id="PF11875"/>
    </source>
</evidence>